<dbReference type="InterPro" id="IPR012459">
    <property type="entry name" value="Rrp15"/>
</dbReference>
<dbReference type="PANTHER" id="PTHR13245">
    <property type="entry name" value="RRP15-LIKE PROTEIN"/>
    <property type="match status" value="1"/>
</dbReference>
<reference evidence="3" key="1">
    <citation type="journal article" date="2019" name="Nat. Commun.">
        <title>Genome-wide association mapping of date palm fruit traits.</title>
        <authorList>
            <person name="Hazzouri K.M."/>
            <person name="Gros-Balthazard M."/>
            <person name="Flowers J.M."/>
            <person name="Copetti D."/>
            <person name="Lemansour A."/>
            <person name="Lebrun M."/>
            <person name="Masmoudi K."/>
            <person name="Ferrand S."/>
            <person name="Dhar M.I."/>
            <person name="Fresquez Z.A."/>
            <person name="Rosas U."/>
            <person name="Zhang J."/>
            <person name="Talag J."/>
            <person name="Lee S."/>
            <person name="Kudrna D."/>
            <person name="Powell R.F."/>
            <person name="Leitch I.J."/>
            <person name="Krueger R.R."/>
            <person name="Wing R.A."/>
            <person name="Amiri K.M.A."/>
            <person name="Purugganan M.D."/>
        </authorList>
    </citation>
    <scope>NUCLEOTIDE SEQUENCE [LARGE SCALE GENOMIC DNA]</scope>
    <source>
        <strain evidence="3">cv. Khalas</strain>
    </source>
</reference>
<dbReference type="RefSeq" id="XP_038979427.1">
    <property type="nucleotide sequence ID" value="XM_039123499.1"/>
</dbReference>
<reference evidence="4" key="2">
    <citation type="submission" date="2025-08" db="UniProtKB">
        <authorList>
            <consortium name="RefSeq"/>
        </authorList>
    </citation>
    <scope>IDENTIFICATION</scope>
    <source>
        <tissue evidence="4">Young leaves</tissue>
    </source>
</reference>
<dbReference type="AlphaFoldDB" id="A0A8B9A1B1"/>
<evidence type="ECO:0000256" key="1">
    <source>
        <dbReference type="ARBA" id="ARBA00007462"/>
    </source>
</evidence>
<evidence type="ECO:0000313" key="4">
    <source>
        <dbReference type="RefSeq" id="XP_038979427.1"/>
    </source>
</evidence>
<dbReference type="GeneID" id="120109889"/>
<evidence type="ECO:0000256" key="2">
    <source>
        <dbReference type="SAM" id="MobiDB-lite"/>
    </source>
</evidence>
<organism evidence="3 4">
    <name type="scientific">Phoenix dactylifera</name>
    <name type="common">Date palm</name>
    <dbReference type="NCBI Taxonomy" id="42345"/>
    <lineage>
        <taxon>Eukaryota</taxon>
        <taxon>Viridiplantae</taxon>
        <taxon>Streptophyta</taxon>
        <taxon>Embryophyta</taxon>
        <taxon>Tracheophyta</taxon>
        <taxon>Spermatophyta</taxon>
        <taxon>Magnoliopsida</taxon>
        <taxon>Liliopsida</taxon>
        <taxon>Arecaceae</taxon>
        <taxon>Coryphoideae</taxon>
        <taxon>Phoeniceae</taxon>
        <taxon>Phoenix</taxon>
    </lineage>
</organism>
<keyword evidence="3" id="KW-1185">Reference proteome</keyword>
<feature type="compositionally biased region" description="Basic and acidic residues" evidence="2">
    <location>
        <begin position="74"/>
        <end position="86"/>
    </location>
</feature>
<gene>
    <name evidence="4" type="primary">LOC120109889</name>
</gene>
<protein>
    <submittedName>
        <fullName evidence="4">Uncharacterized protein LOC120109889 isoform X2</fullName>
    </submittedName>
</protein>
<dbReference type="Proteomes" id="UP000228380">
    <property type="component" value="Chromosome 2"/>
</dbReference>
<name>A0A8B9A1B1_PHODC</name>
<dbReference type="GO" id="GO:0000470">
    <property type="term" value="P:maturation of LSU-rRNA"/>
    <property type="evidence" value="ECO:0007669"/>
    <property type="project" value="TreeGrafter"/>
</dbReference>
<feature type="region of interest" description="Disordered" evidence="2">
    <location>
        <begin position="74"/>
        <end position="105"/>
    </location>
</feature>
<proteinExistence type="inferred from homology"/>
<comment type="similarity">
    <text evidence="1">Belongs to the RRP15 family.</text>
</comment>
<accession>A0A8B9A1B1</accession>
<sequence>MLETISVEVLKAMTRTRGGGAHQGITKFAEGARAFRVVFLKIMKKNLPNDPLGPILLTHRKLIAEKLTEEEVEHKVKGEAKKEKHLVSKAQNSQKGLNPSKSKDAKVLAKQRNKLSCQNYKSQQHKLLTALHHSTLQGGEKALILRSV</sequence>
<evidence type="ECO:0000313" key="3">
    <source>
        <dbReference type="Proteomes" id="UP000228380"/>
    </source>
</evidence>
<feature type="compositionally biased region" description="Polar residues" evidence="2">
    <location>
        <begin position="89"/>
        <end position="100"/>
    </location>
</feature>
<dbReference type="GO" id="GO:0030687">
    <property type="term" value="C:preribosome, large subunit precursor"/>
    <property type="evidence" value="ECO:0007669"/>
    <property type="project" value="TreeGrafter"/>
</dbReference>
<dbReference type="PANTHER" id="PTHR13245:SF14">
    <property type="entry name" value="RRP15-LIKE PROTEIN"/>
    <property type="match status" value="1"/>
</dbReference>
<dbReference type="GO" id="GO:0000460">
    <property type="term" value="P:maturation of 5.8S rRNA"/>
    <property type="evidence" value="ECO:0007669"/>
    <property type="project" value="TreeGrafter"/>
</dbReference>